<dbReference type="InterPro" id="IPR022644">
    <property type="entry name" value="De-COase2_N"/>
</dbReference>
<dbReference type="FunFam" id="3.20.20.10:FF:000005">
    <property type="entry name" value="Ornithine decarboxylase"/>
    <property type="match status" value="1"/>
</dbReference>
<evidence type="ECO:0000256" key="5">
    <source>
        <dbReference type="ARBA" id="ARBA00034115"/>
    </source>
</evidence>
<gene>
    <name evidence="11" type="ORF">NLI96_g10785</name>
</gene>
<dbReference type="InterPro" id="IPR000183">
    <property type="entry name" value="Orn/DAP/Arg_de-COase"/>
</dbReference>
<dbReference type="PROSITE" id="PS00878">
    <property type="entry name" value="ODR_DC_2_1"/>
    <property type="match status" value="1"/>
</dbReference>
<comment type="cofactor">
    <cofactor evidence="1 9">
        <name>pyridoxal 5'-phosphate</name>
        <dbReference type="ChEBI" id="CHEBI:597326"/>
    </cofactor>
</comment>
<proteinExistence type="inferred from homology"/>
<dbReference type="InterPro" id="IPR029066">
    <property type="entry name" value="PLP-binding_barrel"/>
</dbReference>
<sequence>MSQLQILPARSPVDFDFELASSVAPPFPQAYKDKYFPNGTVHDLLSSSSQLLYTHPSPSSGVSHVDDQVTIPGLPALYHGHPDIHLRNGVMRAHHLATDGEPDAEKAFFVADLSYVFQQHLRWKRNLPEITPFFAIKCNPDPYVLRLLAALGTGFDCASNGEISQVLPLGVDPSRIIFANPCKATSFIRQSARAGVDMMTFDNTDELYKIARVHPRAKLVVRILTDDSKSLCRLGLKFGAPLVTVPALLAKAKELDLNVIGVSFHVGSGCYDSSAFSDAVMRARMAFDMGKDAGYEFNLLDVGGGFEDETFEATAAILKDAINYHFPDRAKLRIIAEPGRYFVAKAFSLATNIIARRAPPTHDGGSQDGETDPEQPSVMYYINDGVYGAFNCILFDHQSPQPYVLSMNGSFHVPASIPMHSSSVWGPTCDSIDCVCAVTKLPSTLQVGDWLAFDNMGAYTVCAASQFNGFQVSNVIYTTGGGPLSGEVRRALKMFSIAKDGNGEDCA</sequence>
<evidence type="ECO:0000256" key="6">
    <source>
        <dbReference type="ARBA" id="ARBA00034138"/>
    </source>
</evidence>
<evidence type="ECO:0000256" key="4">
    <source>
        <dbReference type="ARBA" id="ARBA00023239"/>
    </source>
</evidence>
<evidence type="ECO:0000256" key="9">
    <source>
        <dbReference type="PIRSR" id="PIRSR600183-50"/>
    </source>
</evidence>
<keyword evidence="12" id="KW-1185">Reference proteome</keyword>
<keyword evidence="3 9" id="KW-0663">Pyridoxal phosphate</keyword>
<name>A0AAD5USY9_9APHY</name>
<dbReference type="EC" id="4.1.1.17" evidence="6"/>
<dbReference type="GO" id="GO:0004586">
    <property type="term" value="F:ornithine decarboxylase activity"/>
    <property type="evidence" value="ECO:0007669"/>
    <property type="project" value="UniProtKB-EC"/>
</dbReference>
<comment type="pathway">
    <text evidence="5">Amine and polyamine biosynthesis; putrescine biosynthesis via L-ornithine pathway; putrescine from L-ornithine: step 1/1.</text>
</comment>
<organism evidence="11 12">
    <name type="scientific">Meripilus lineatus</name>
    <dbReference type="NCBI Taxonomy" id="2056292"/>
    <lineage>
        <taxon>Eukaryota</taxon>
        <taxon>Fungi</taxon>
        <taxon>Dikarya</taxon>
        <taxon>Basidiomycota</taxon>
        <taxon>Agaricomycotina</taxon>
        <taxon>Agaricomycetes</taxon>
        <taxon>Polyporales</taxon>
        <taxon>Meripilaceae</taxon>
        <taxon>Meripilus</taxon>
    </lineage>
</organism>
<dbReference type="SUPFAM" id="SSF51419">
    <property type="entry name" value="PLP-binding barrel"/>
    <property type="match status" value="1"/>
</dbReference>
<dbReference type="SUPFAM" id="SSF50621">
    <property type="entry name" value="Alanine racemase C-terminal domain-like"/>
    <property type="match status" value="1"/>
</dbReference>
<evidence type="ECO:0000256" key="7">
    <source>
        <dbReference type="ARBA" id="ARBA00046672"/>
    </source>
</evidence>
<comment type="caution">
    <text evidence="11">The sequence shown here is derived from an EMBL/GenBank/DDBJ whole genome shotgun (WGS) entry which is preliminary data.</text>
</comment>
<comment type="subunit">
    <text evidence="7">Homodimer. Only the dimer is catalytically active, as the active sites are constructed of residues from both monomers.</text>
</comment>
<dbReference type="PANTHER" id="PTHR11482:SF6">
    <property type="entry name" value="ORNITHINE DECARBOXYLASE 1-RELATED"/>
    <property type="match status" value="1"/>
</dbReference>
<feature type="active site" description="Proton donor" evidence="9">
    <location>
        <position position="429"/>
    </location>
</feature>
<dbReference type="EMBL" id="JANAWD010000646">
    <property type="protein sequence ID" value="KAJ3476977.1"/>
    <property type="molecule type" value="Genomic_DNA"/>
</dbReference>
<evidence type="ECO:0000256" key="8">
    <source>
        <dbReference type="ARBA" id="ARBA00049127"/>
    </source>
</evidence>
<accession>A0AAD5USY9</accession>
<dbReference type="PRINTS" id="PR01179">
    <property type="entry name" value="ODADCRBXLASE"/>
</dbReference>
<dbReference type="PANTHER" id="PTHR11482">
    <property type="entry name" value="ARGININE/DIAMINOPIMELATE/ORNITHINE DECARBOXYLASE"/>
    <property type="match status" value="1"/>
</dbReference>
<comment type="catalytic activity">
    <reaction evidence="8">
        <text>L-ornithine + H(+) = putrescine + CO2</text>
        <dbReference type="Rhea" id="RHEA:22964"/>
        <dbReference type="ChEBI" id="CHEBI:15378"/>
        <dbReference type="ChEBI" id="CHEBI:16526"/>
        <dbReference type="ChEBI" id="CHEBI:46911"/>
        <dbReference type="ChEBI" id="CHEBI:326268"/>
        <dbReference type="EC" id="4.1.1.17"/>
    </reaction>
</comment>
<dbReference type="InterPro" id="IPR009006">
    <property type="entry name" value="Ala_racemase/Decarboxylase_C"/>
</dbReference>
<evidence type="ECO:0000313" key="12">
    <source>
        <dbReference type="Proteomes" id="UP001212997"/>
    </source>
</evidence>
<feature type="modified residue" description="N6-(pyridoxal phosphate)lysine" evidence="9">
    <location>
        <position position="137"/>
    </location>
</feature>
<protein>
    <recommendedName>
        <fullName evidence="6">ornithine decarboxylase</fullName>
        <ecNumber evidence="6">4.1.1.17</ecNumber>
    </recommendedName>
</protein>
<comment type="similarity">
    <text evidence="2">Belongs to the Orn/Lys/Arg decarboxylase class-II family.</text>
</comment>
<evidence type="ECO:0000256" key="3">
    <source>
        <dbReference type="ARBA" id="ARBA00022898"/>
    </source>
</evidence>
<dbReference type="Pfam" id="PF02784">
    <property type="entry name" value="Orn_Arg_deC_N"/>
    <property type="match status" value="1"/>
</dbReference>
<dbReference type="InterPro" id="IPR022653">
    <property type="entry name" value="De-COase2_pyr-phos_BS"/>
</dbReference>
<evidence type="ECO:0000259" key="10">
    <source>
        <dbReference type="Pfam" id="PF02784"/>
    </source>
</evidence>
<dbReference type="GO" id="GO:0005737">
    <property type="term" value="C:cytoplasm"/>
    <property type="evidence" value="ECO:0007669"/>
    <property type="project" value="TreeGrafter"/>
</dbReference>
<dbReference type="Gene3D" id="2.40.37.10">
    <property type="entry name" value="Lyase, Ornithine Decarboxylase, Chain A, domain 1"/>
    <property type="match status" value="1"/>
</dbReference>
<dbReference type="GO" id="GO:0033387">
    <property type="term" value="P:putrescine biosynthetic process from arginine, via ornithine"/>
    <property type="evidence" value="ECO:0007669"/>
    <property type="project" value="TreeGrafter"/>
</dbReference>
<dbReference type="Gene3D" id="3.20.20.10">
    <property type="entry name" value="Alanine racemase"/>
    <property type="match status" value="1"/>
</dbReference>
<dbReference type="AlphaFoldDB" id="A0AAD5USY9"/>
<evidence type="ECO:0000256" key="2">
    <source>
        <dbReference type="ARBA" id="ARBA00008872"/>
    </source>
</evidence>
<evidence type="ECO:0000256" key="1">
    <source>
        <dbReference type="ARBA" id="ARBA00001933"/>
    </source>
</evidence>
<reference evidence="11" key="1">
    <citation type="submission" date="2022-07" db="EMBL/GenBank/DDBJ databases">
        <title>Genome Sequence of Physisporinus lineatus.</title>
        <authorList>
            <person name="Buettner E."/>
        </authorList>
    </citation>
    <scope>NUCLEOTIDE SEQUENCE</scope>
    <source>
        <strain evidence="11">VT162</strain>
    </source>
</reference>
<keyword evidence="4" id="KW-0456">Lyase</keyword>
<dbReference type="CDD" id="cd00622">
    <property type="entry name" value="PLPDE_III_ODC"/>
    <property type="match status" value="1"/>
</dbReference>
<dbReference type="Proteomes" id="UP001212997">
    <property type="component" value="Unassembled WGS sequence"/>
</dbReference>
<feature type="domain" description="Orn/DAP/Arg decarboxylase 2 N-terminal" evidence="10">
    <location>
        <begin position="116"/>
        <end position="344"/>
    </location>
</feature>
<dbReference type="InterPro" id="IPR002433">
    <property type="entry name" value="Orn_de-COase"/>
</dbReference>
<dbReference type="PRINTS" id="PR01182">
    <property type="entry name" value="ORNDCRBXLASE"/>
</dbReference>
<evidence type="ECO:0000313" key="11">
    <source>
        <dbReference type="EMBL" id="KAJ3476977.1"/>
    </source>
</evidence>